<dbReference type="Gene3D" id="3.10.180.10">
    <property type="entry name" value="2,3-Dihydroxybiphenyl 1,2-Dioxygenase, domain 1"/>
    <property type="match status" value="2"/>
</dbReference>
<gene>
    <name evidence="2" type="ORF">LHJ74_12075</name>
</gene>
<evidence type="ECO:0000313" key="3">
    <source>
        <dbReference type="Proteomes" id="UP001156389"/>
    </source>
</evidence>
<feature type="domain" description="VOC" evidence="1">
    <location>
        <begin position="14"/>
        <end position="128"/>
    </location>
</feature>
<sequence length="264" mass="27816">MTEAATRHRHAHGTPCWASLRVHGLSASQIFYRELLGWEFQPGTGQPSPYVRAFAEGRQVADLGELARASGRQPTAWLPYLASDDADATADLIRECCGTVAVGPLKVPGGRLAIASDPGGASFGVWQPTASQLPGTSAEGSLGTPVWHQLLTRETRRVQGFYSAVFGYETEQPGIAASGSLTLCLEGQAVAGVHGMGSELPRDRGPYWETYFAVEDPDAAADQAKQLGGEVLCGPRDSPYGRLARLADPEGAPFGVLRKGGGPG</sequence>
<dbReference type="Pfam" id="PF18029">
    <property type="entry name" value="Glyoxalase_6"/>
    <property type="match status" value="1"/>
</dbReference>
<dbReference type="PANTHER" id="PTHR33993:SF10">
    <property type="entry name" value="CONSERVED PROTEIN"/>
    <property type="match status" value="1"/>
</dbReference>
<keyword evidence="3" id="KW-1185">Reference proteome</keyword>
<dbReference type="InterPro" id="IPR052164">
    <property type="entry name" value="Anthracycline_SecMetBiosynth"/>
</dbReference>
<reference evidence="2 3" key="1">
    <citation type="submission" date="2021-10" db="EMBL/GenBank/DDBJ databases">
        <title>Streptomyces gossypii sp. nov., isolated from soil collected from cotton field.</title>
        <authorList>
            <person name="Ge X."/>
            <person name="Chen X."/>
            <person name="Liu W."/>
        </authorList>
    </citation>
    <scope>NUCLEOTIDE SEQUENCE [LARGE SCALE GENOMIC DNA]</scope>
    <source>
        <strain evidence="2 3">N2-109</strain>
    </source>
</reference>
<dbReference type="RefSeq" id="WP_260217963.1">
    <property type="nucleotide sequence ID" value="NZ_JAJAGO010000005.1"/>
</dbReference>
<dbReference type="EMBL" id="JAJAGO010000005">
    <property type="protein sequence ID" value="MCT2590636.1"/>
    <property type="molecule type" value="Genomic_DNA"/>
</dbReference>
<dbReference type="SUPFAM" id="SSF54593">
    <property type="entry name" value="Glyoxalase/Bleomycin resistance protein/Dihydroxybiphenyl dioxygenase"/>
    <property type="match status" value="2"/>
</dbReference>
<protein>
    <submittedName>
        <fullName evidence="2">VOC family protein</fullName>
    </submittedName>
</protein>
<evidence type="ECO:0000313" key="2">
    <source>
        <dbReference type="EMBL" id="MCT2590636.1"/>
    </source>
</evidence>
<dbReference type="InterPro" id="IPR029068">
    <property type="entry name" value="Glyas_Bleomycin-R_OHBP_Dase"/>
</dbReference>
<dbReference type="CDD" id="cd07247">
    <property type="entry name" value="SgaA_N_like"/>
    <property type="match status" value="1"/>
</dbReference>
<dbReference type="PANTHER" id="PTHR33993">
    <property type="entry name" value="GLYOXALASE-RELATED"/>
    <property type="match status" value="1"/>
</dbReference>
<dbReference type="InterPro" id="IPR037523">
    <property type="entry name" value="VOC_core"/>
</dbReference>
<dbReference type="InterPro" id="IPR041581">
    <property type="entry name" value="Glyoxalase_6"/>
</dbReference>
<evidence type="ECO:0000259" key="1">
    <source>
        <dbReference type="PROSITE" id="PS51819"/>
    </source>
</evidence>
<dbReference type="Pfam" id="PF00903">
    <property type="entry name" value="Glyoxalase"/>
    <property type="match status" value="1"/>
</dbReference>
<proteinExistence type="predicted"/>
<name>A0ABT2JSA2_9ACTN</name>
<accession>A0ABT2JSA2</accession>
<dbReference type="PROSITE" id="PS51819">
    <property type="entry name" value="VOC"/>
    <property type="match status" value="1"/>
</dbReference>
<comment type="caution">
    <text evidence="2">The sequence shown here is derived from an EMBL/GenBank/DDBJ whole genome shotgun (WGS) entry which is preliminary data.</text>
</comment>
<dbReference type="InterPro" id="IPR004360">
    <property type="entry name" value="Glyas_Fos-R_dOase_dom"/>
</dbReference>
<dbReference type="Proteomes" id="UP001156389">
    <property type="component" value="Unassembled WGS sequence"/>
</dbReference>
<organism evidence="2 3">
    <name type="scientific">Streptomyces gossypii</name>
    <dbReference type="NCBI Taxonomy" id="2883101"/>
    <lineage>
        <taxon>Bacteria</taxon>
        <taxon>Bacillati</taxon>
        <taxon>Actinomycetota</taxon>
        <taxon>Actinomycetes</taxon>
        <taxon>Kitasatosporales</taxon>
        <taxon>Streptomycetaceae</taxon>
        <taxon>Streptomyces</taxon>
    </lineage>
</organism>